<dbReference type="Proteomes" id="UP000311008">
    <property type="component" value="Chromosome"/>
</dbReference>
<reference evidence="2" key="1">
    <citation type="journal article" date="2019" name="ISME J.">
        <title>Evolution in action: habitat transition from sediment to the pelagial leads to genome streamlining in Methylophilaceae.</title>
        <authorList>
            <person name="Salcher M."/>
            <person name="Schaefle D."/>
            <person name="Kaspar M."/>
            <person name="Neuenschwander S.M."/>
            <person name="Ghai R."/>
        </authorList>
    </citation>
    <scope>NUCLEOTIDE SEQUENCE [LARGE SCALE GENOMIC DNA]</scope>
    <source>
        <strain evidence="2">MMS-M-51</strain>
    </source>
</reference>
<dbReference type="Gene3D" id="3.40.1350.10">
    <property type="match status" value="1"/>
</dbReference>
<dbReference type="GO" id="GO:0003676">
    <property type="term" value="F:nucleic acid binding"/>
    <property type="evidence" value="ECO:0007669"/>
    <property type="project" value="InterPro"/>
</dbReference>
<dbReference type="EMBL" id="CP040946">
    <property type="protein sequence ID" value="QDC44592.1"/>
    <property type="molecule type" value="Genomic_DNA"/>
</dbReference>
<dbReference type="OrthoDB" id="6820978at2"/>
<proteinExistence type="predicted"/>
<organism evidence="1 2">
    <name type="scientific">Methylophilus medardicus</name>
    <dbReference type="NCBI Taxonomy" id="2588534"/>
    <lineage>
        <taxon>Bacteria</taxon>
        <taxon>Pseudomonadati</taxon>
        <taxon>Pseudomonadota</taxon>
        <taxon>Betaproteobacteria</taxon>
        <taxon>Nitrosomonadales</taxon>
        <taxon>Methylophilaceae</taxon>
        <taxon>Methylophilus</taxon>
    </lineage>
</organism>
<evidence type="ECO:0000313" key="1">
    <source>
        <dbReference type="EMBL" id="QDC44592.1"/>
    </source>
</evidence>
<evidence type="ECO:0000313" key="2">
    <source>
        <dbReference type="Proteomes" id="UP000311008"/>
    </source>
</evidence>
<accession>A0A5B8CTD8</accession>
<dbReference type="RefSeq" id="WP_140003922.1">
    <property type="nucleotide sequence ID" value="NZ_CP040946.1"/>
</dbReference>
<name>A0A5B8CTD8_9PROT</name>
<dbReference type="InterPro" id="IPR011335">
    <property type="entry name" value="Restrct_endonuc-II-like"/>
</dbReference>
<gene>
    <name evidence="1" type="ORF">FIU01_08650</name>
</gene>
<dbReference type="AlphaFoldDB" id="A0A5B8CTD8"/>
<protein>
    <submittedName>
        <fullName evidence="1">Uncharacterized protein</fullName>
    </submittedName>
</protein>
<dbReference type="SUPFAM" id="SSF52980">
    <property type="entry name" value="Restriction endonuclease-like"/>
    <property type="match status" value="1"/>
</dbReference>
<sequence length="324" mass="37216">MGASITASRVKTIYIRQNNPSWDESYVPSILATRSEAPSVSKPAEIYSSKFKRRIHCLSNPELNFALLALYHPNIVGIQEQRMLPPLKSEHPLSGFPGVDKVRLAPMMGTLEVAKELGCENLIRKVLITNKQGERVALAVPFIGDHLLAIKSGSQISCINWSIKSNQSEFRVKELYQFNVFNRNKAKRESQYLRHLIEQVQYESCGITTHALSEDQFDRNVFDNLRQIYVHCQSSSGLSTSKQQKLLDYFKTAYKQGTPPSEIIGYFDLLNKFTPEQSKQIFYKAIWNRALRVDLFRPVLIDRPLRPEKVDVLEHYAEYFEGQQ</sequence>
<dbReference type="InterPro" id="IPR011856">
    <property type="entry name" value="tRNA_endonuc-like_dom_sf"/>
</dbReference>
<keyword evidence="2" id="KW-1185">Reference proteome</keyword>
<dbReference type="KEGG" id="mmec:FIU01_08650"/>